<dbReference type="PANTHER" id="PTHR33154">
    <property type="entry name" value="TRANSCRIPTIONAL REGULATOR, ARSR FAMILY"/>
    <property type="match status" value="1"/>
</dbReference>
<keyword evidence="1" id="KW-0805">Transcription regulation</keyword>
<accession>A0A315ZVM6</accession>
<gene>
    <name evidence="5" type="ORF">SAMN05216529_10676</name>
</gene>
<evidence type="ECO:0000256" key="3">
    <source>
        <dbReference type="ARBA" id="ARBA00023163"/>
    </source>
</evidence>
<dbReference type="InterPro" id="IPR001845">
    <property type="entry name" value="HTH_ArsR_DNA-bd_dom"/>
</dbReference>
<keyword evidence="2" id="KW-0238">DNA-binding</keyword>
<dbReference type="CDD" id="cd00090">
    <property type="entry name" value="HTH_ARSR"/>
    <property type="match status" value="1"/>
</dbReference>
<proteinExistence type="predicted"/>
<sequence>MEKYLRETAKIYKAFCDENRLYILELLTEGEHCACELLEKLQISQSTLSHHMKILTDAQVVRGRRDGKWMYYTIDKEGIRKAQKLLETFTEVKNRKADCR</sequence>
<protein>
    <submittedName>
        <fullName evidence="5">ArsR family transcriptional regulator</fullName>
    </submittedName>
</protein>
<evidence type="ECO:0000313" key="6">
    <source>
        <dbReference type="Proteomes" id="UP000254051"/>
    </source>
</evidence>
<dbReference type="GO" id="GO:0003700">
    <property type="term" value="F:DNA-binding transcription factor activity"/>
    <property type="evidence" value="ECO:0007669"/>
    <property type="project" value="InterPro"/>
</dbReference>
<dbReference type="PROSITE" id="PS50987">
    <property type="entry name" value="HTH_ARSR_2"/>
    <property type="match status" value="1"/>
</dbReference>
<dbReference type="AlphaFoldDB" id="A0A315ZVM6"/>
<dbReference type="InterPro" id="IPR051081">
    <property type="entry name" value="HTH_MetalResp_TranReg"/>
</dbReference>
<dbReference type="PANTHER" id="PTHR33154:SF33">
    <property type="entry name" value="TRANSCRIPTIONAL REPRESSOR SDPR"/>
    <property type="match status" value="1"/>
</dbReference>
<dbReference type="Proteomes" id="UP000254051">
    <property type="component" value="Unassembled WGS sequence"/>
</dbReference>
<organism evidence="5 6">
    <name type="scientific">Faecalicatena contorta</name>
    <dbReference type="NCBI Taxonomy" id="39482"/>
    <lineage>
        <taxon>Bacteria</taxon>
        <taxon>Bacillati</taxon>
        <taxon>Bacillota</taxon>
        <taxon>Clostridia</taxon>
        <taxon>Lachnospirales</taxon>
        <taxon>Lachnospiraceae</taxon>
        <taxon>Faecalicatena</taxon>
    </lineage>
</organism>
<dbReference type="GO" id="GO:0003677">
    <property type="term" value="F:DNA binding"/>
    <property type="evidence" value="ECO:0007669"/>
    <property type="project" value="UniProtKB-KW"/>
</dbReference>
<evidence type="ECO:0000256" key="1">
    <source>
        <dbReference type="ARBA" id="ARBA00023015"/>
    </source>
</evidence>
<evidence type="ECO:0000313" key="5">
    <source>
        <dbReference type="EMBL" id="SUQ14384.1"/>
    </source>
</evidence>
<keyword evidence="6" id="KW-1185">Reference proteome</keyword>
<dbReference type="EMBL" id="UHJJ01000006">
    <property type="protein sequence ID" value="SUQ14384.1"/>
    <property type="molecule type" value="Genomic_DNA"/>
</dbReference>
<dbReference type="InterPro" id="IPR036388">
    <property type="entry name" value="WH-like_DNA-bd_sf"/>
</dbReference>
<dbReference type="NCBIfam" id="NF033788">
    <property type="entry name" value="HTH_metalloreg"/>
    <property type="match status" value="1"/>
</dbReference>
<feature type="domain" description="HTH arsR-type" evidence="4">
    <location>
        <begin position="1"/>
        <end position="94"/>
    </location>
</feature>
<dbReference type="InterPro" id="IPR011991">
    <property type="entry name" value="ArsR-like_HTH"/>
</dbReference>
<evidence type="ECO:0000259" key="4">
    <source>
        <dbReference type="PROSITE" id="PS50987"/>
    </source>
</evidence>
<dbReference type="Gene3D" id="1.10.10.10">
    <property type="entry name" value="Winged helix-like DNA-binding domain superfamily/Winged helix DNA-binding domain"/>
    <property type="match status" value="1"/>
</dbReference>
<reference evidence="6" key="1">
    <citation type="submission" date="2017-07" db="EMBL/GenBank/DDBJ databases">
        <authorList>
            <person name="Varghese N."/>
            <person name="Submissions S."/>
        </authorList>
    </citation>
    <scope>NUCLEOTIDE SEQUENCE [LARGE SCALE GENOMIC DNA]</scope>
    <source>
        <strain evidence="6">NLAE-zl-C134</strain>
    </source>
</reference>
<dbReference type="SMART" id="SM00418">
    <property type="entry name" value="HTH_ARSR"/>
    <property type="match status" value="1"/>
</dbReference>
<evidence type="ECO:0000256" key="2">
    <source>
        <dbReference type="ARBA" id="ARBA00023125"/>
    </source>
</evidence>
<name>A0A315ZVM6_9FIRM</name>
<dbReference type="Pfam" id="PF01022">
    <property type="entry name" value="HTH_5"/>
    <property type="match status" value="1"/>
</dbReference>
<keyword evidence="3" id="KW-0804">Transcription</keyword>
<dbReference type="RefSeq" id="WP_109711215.1">
    <property type="nucleotide sequence ID" value="NZ_QGDS01000006.1"/>
</dbReference>
<dbReference type="OrthoDB" id="9798835at2"/>
<dbReference type="SUPFAM" id="SSF46785">
    <property type="entry name" value="Winged helix' DNA-binding domain"/>
    <property type="match status" value="1"/>
</dbReference>
<dbReference type="PRINTS" id="PR00778">
    <property type="entry name" value="HTHARSR"/>
</dbReference>
<dbReference type="InterPro" id="IPR036390">
    <property type="entry name" value="WH_DNA-bd_sf"/>
</dbReference>